<evidence type="ECO:0000256" key="2">
    <source>
        <dbReference type="SAM" id="Phobius"/>
    </source>
</evidence>
<comment type="caution">
    <text evidence="3">The sequence shown here is derived from an EMBL/GenBank/DDBJ whole genome shotgun (WGS) entry which is preliminary data.</text>
</comment>
<organism evidence="3 4">
    <name type="scientific">Protaetiibacter mangrovi</name>
    <dbReference type="NCBI Taxonomy" id="2970926"/>
    <lineage>
        <taxon>Bacteria</taxon>
        <taxon>Bacillati</taxon>
        <taxon>Actinomycetota</taxon>
        <taxon>Actinomycetes</taxon>
        <taxon>Micrococcales</taxon>
        <taxon>Microbacteriaceae</taxon>
        <taxon>Protaetiibacter</taxon>
    </lineage>
</organism>
<keyword evidence="2" id="KW-0812">Transmembrane</keyword>
<sequence length="275" mass="26451">MEPADGVVSDAVIHERHIWRSALIGAASLVGVGLMVLLAPQPAHADDGHGLLGGVVDTTVSTVTTVVEPVVPSLPAVREVPIVGDVVGSVVDSAPVSAVVTPVADLVDGIAGDTVGSLPIVGDVLGDTPVGSVVDPVTSTVDDTLVDVVGTPRPGSGDGAGDGVGAGDGTTPSPAISGIVGVFRASELAADTVLAHLPQAAATIVAGAEGLTEGPVSAPGDIAPASAVTAGGAPIGAAAAVLGAGLLLLLARGRLRPAILRAPPSPVYGTDTSPD</sequence>
<evidence type="ECO:0008006" key="5">
    <source>
        <dbReference type="Google" id="ProtNLM"/>
    </source>
</evidence>
<keyword evidence="2" id="KW-1133">Transmembrane helix</keyword>
<feature type="compositionally biased region" description="Gly residues" evidence="1">
    <location>
        <begin position="156"/>
        <end position="168"/>
    </location>
</feature>
<accession>A0ABT1ZHE2</accession>
<name>A0ABT1ZHE2_9MICO</name>
<protein>
    <recommendedName>
        <fullName evidence="5">DUF320 domain-containing protein</fullName>
    </recommendedName>
</protein>
<feature type="transmembrane region" description="Helical" evidence="2">
    <location>
        <begin position="231"/>
        <end position="251"/>
    </location>
</feature>
<dbReference type="Proteomes" id="UP001205337">
    <property type="component" value="Unassembled WGS sequence"/>
</dbReference>
<evidence type="ECO:0000313" key="4">
    <source>
        <dbReference type="Proteomes" id="UP001205337"/>
    </source>
</evidence>
<proteinExistence type="predicted"/>
<evidence type="ECO:0000256" key="1">
    <source>
        <dbReference type="SAM" id="MobiDB-lite"/>
    </source>
</evidence>
<feature type="transmembrane region" description="Helical" evidence="2">
    <location>
        <begin position="21"/>
        <end position="39"/>
    </location>
</feature>
<reference evidence="3 4" key="1">
    <citation type="submission" date="2022-08" db="EMBL/GenBank/DDBJ databases">
        <authorList>
            <person name="Li F."/>
        </authorList>
    </citation>
    <scope>NUCLEOTIDE SEQUENCE [LARGE SCALE GENOMIC DNA]</scope>
    <source>
        <strain evidence="3 4">10F1B-8-1</strain>
    </source>
</reference>
<feature type="region of interest" description="Disordered" evidence="1">
    <location>
        <begin position="150"/>
        <end position="171"/>
    </location>
</feature>
<dbReference type="EMBL" id="JANTHX010000007">
    <property type="protein sequence ID" value="MCS0500124.1"/>
    <property type="molecule type" value="Genomic_DNA"/>
</dbReference>
<keyword evidence="2" id="KW-0472">Membrane</keyword>
<dbReference type="RefSeq" id="WP_258799231.1">
    <property type="nucleotide sequence ID" value="NZ_JANTHX010000007.1"/>
</dbReference>
<evidence type="ECO:0000313" key="3">
    <source>
        <dbReference type="EMBL" id="MCS0500124.1"/>
    </source>
</evidence>
<keyword evidence="4" id="KW-1185">Reference proteome</keyword>
<gene>
    <name evidence="3" type="ORF">NUH29_11270</name>
</gene>